<accession>A0A7X1KAT8</accession>
<feature type="chain" id="PRO_5031594272" description="Carboxylic ester hydrolase" evidence="3">
    <location>
        <begin position="22"/>
        <end position="518"/>
    </location>
</feature>
<dbReference type="AlphaFoldDB" id="A0A7X1KAT8"/>
<feature type="domain" description="Carboxylesterase type B" evidence="4">
    <location>
        <begin position="22"/>
        <end position="487"/>
    </location>
</feature>
<evidence type="ECO:0000256" key="1">
    <source>
        <dbReference type="ARBA" id="ARBA00005964"/>
    </source>
</evidence>
<sequence length="518" mass="54600">MSRSAMIAALSALLLATPVAAEQVMRVEQGPLSGVKDNDVRIYYGVPFAAPPTGADRWAPPRPPHPWDETVRRADVMPPSCPQELSAEGFMMWTSEYMTPVEPGVSEDCLFANIWTAAETPGAALPVLVYIHGGGYTSGSGTVPVYDGANLARQGLVVVTINYRLGVLGFLAHPELTAEQRGASGNYALQDQIEALRWIRQNISAFGGDPAKVTIAGQSAGGGSVLGLLASPEAKGLFRAAIVQSAPGMGSYPPLSAAEQSGSALVKSWNVQSIADARALPVEKLTVSPGPGGGGLPIADGKVIPTASQSLGMANDVPVMTGYTLNDLFAPTRRVTATEWNTEARERYGSQAEKFLRFYPGDSDAQASDSATREITARAEMAPILEWMEHRGAQSPVYAYLFSHVEPGPNAAQYGAFHSSELPYMFDTLHLSPGRDFTEVDRNVVRQFSGAVVNFVTTGNPGGGTVPTWPALDAEGKAVMEFNATAKLSRIYPEGADGVIAAGSPPALPNPFAAPATP</sequence>
<keyword evidence="2 3" id="KW-0378">Hydrolase</keyword>
<comment type="caution">
    <text evidence="5">The sequence shown here is derived from an EMBL/GenBank/DDBJ whole genome shotgun (WGS) entry which is preliminary data.</text>
</comment>
<dbReference type="Pfam" id="PF00135">
    <property type="entry name" value="COesterase"/>
    <property type="match status" value="1"/>
</dbReference>
<evidence type="ECO:0000256" key="2">
    <source>
        <dbReference type="ARBA" id="ARBA00022801"/>
    </source>
</evidence>
<protein>
    <recommendedName>
        <fullName evidence="3">Carboxylic ester hydrolase</fullName>
        <ecNumber evidence="3">3.1.1.-</ecNumber>
    </recommendedName>
</protein>
<keyword evidence="6" id="KW-1185">Reference proteome</keyword>
<proteinExistence type="inferred from homology"/>
<evidence type="ECO:0000313" key="6">
    <source>
        <dbReference type="Proteomes" id="UP000520156"/>
    </source>
</evidence>
<evidence type="ECO:0000256" key="3">
    <source>
        <dbReference type="RuleBase" id="RU361235"/>
    </source>
</evidence>
<dbReference type="EMBL" id="JACLAU010000002">
    <property type="protein sequence ID" value="MBC2650509.1"/>
    <property type="molecule type" value="Genomic_DNA"/>
</dbReference>
<dbReference type="RefSeq" id="WP_185681943.1">
    <property type="nucleotide sequence ID" value="NZ_JACLAU010000002.1"/>
</dbReference>
<dbReference type="InterPro" id="IPR029058">
    <property type="entry name" value="AB_hydrolase_fold"/>
</dbReference>
<dbReference type="Gene3D" id="3.40.50.1820">
    <property type="entry name" value="alpha/beta hydrolase"/>
    <property type="match status" value="1"/>
</dbReference>
<comment type="similarity">
    <text evidence="1 3">Belongs to the type-B carboxylesterase/lipase family.</text>
</comment>
<dbReference type="InterPro" id="IPR019826">
    <property type="entry name" value="Carboxylesterase_B_AS"/>
</dbReference>
<dbReference type="PROSITE" id="PS00122">
    <property type="entry name" value="CARBOXYLESTERASE_B_1"/>
    <property type="match status" value="1"/>
</dbReference>
<dbReference type="PANTHER" id="PTHR11559">
    <property type="entry name" value="CARBOXYLESTERASE"/>
    <property type="match status" value="1"/>
</dbReference>
<dbReference type="InterPro" id="IPR002018">
    <property type="entry name" value="CarbesteraseB"/>
</dbReference>
<evidence type="ECO:0000313" key="5">
    <source>
        <dbReference type="EMBL" id="MBC2650509.1"/>
    </source>
</evidence>
<organism evidence="5 6">
    <name type="scientific">Novosphingobium aerophilum</name>
    <dbReference type="NCBI Taxonomy" id="2839843"/>
    <lineage>
        <taxon>Bacteria</taxon>
        <taxon>Pseudomonadati</taxon>
        <taxon>Pseudomonadota</taxon>
        <taxon>Alphaproteobacteria</taxon>
        <taxon>Sphingomonadales</taxon>
        <taxon>Sphingomonadaceae</taxon>
        <taxon>Novosphingobium</taxon>
    </lineage>
</organism>
<dbReference type="Proteomes" id="UP000520156">
    <property type="component" value="Unassembled WGS sequence"/>
</dbReference>
<reference evidence="5 6" key="1">
    <citation type="submission" date="2020-08" db="EMBL/GenBank/DDBJ databases">
        <title>The genome sequence of Novosphingobium flavum 4Y4.</title>
        <authorList>
            <person name="Liu Y."/>
        </authorList>
    </citation>
    <scope>NUCLEOTIDE SEQUENCE [LARGE SCALE GENOMIC DNA]</scope>
    <source>
        <strain evidence="5 6">4Y4</strain>
    </source>
</reference>
<evidence type="ECO:0000259" key="4">
    <source>
        <dbReference type="Pfam" id="PF00135"/>
    </source>
</evidence>
<gene>
    <name evidence="5" type="ORF">H7F49_02195</name>
</gene>
<feature type="signal peptide" evidence="3">
    <location>
        <begin position="1"/>
        <end position="21"/>
    </location>
</feature>
<keyword evidence="3" id="KW-0732">Signal</keyword>
<dbReference type="GO" id="GO:0016787">
    <property type="term" value="F:hydrolase activity"/>
    <property type="evidence" value="ECO:0007669"/>
    <property type="project" value="UniProtKB-KW"/>
</dbReference>
<dbReference type="SUPFAM" id="SSF53474">
    <property type="entry name" value="alpha/beta-Hydrolases"/>
    <property type="match status" value="1"/>
</dbReference>
<dbReference type="EC" id="3.1.1.-" evidence="3"/>
<name>A0A7X1KAT8_9SPHN</name>
<dbReference type="InterPro" id="IPR050309">
    <property type="entry name" value="Type-B_Carboxylest/Lipase"/>
</dbReference>